<sequence length="88" mass="9976">MANPDVSCDIPNIDTGSVLYQIEHIPSVVSCSYTSLMFLCLYDEGYVVGQILYDSYISGFSGIETPKKLEILVRCNQWFRIPEAYQRA</sequence>
<name>A0A8X6W087_TRICX</name>
<organism evidence="1 2">
    <name type="scientific">Trichonephila clavipes</name>
    <name type="common">Golden silk orbweaver</name>
    <name type="synonym">Nephila clavipes</name>
    <dbReference type="NCBI Taxonomy" id="2585209"/>
    <lineage>
        <taxon>Eukaryota</taxon>
        <taxon>Metazoa</taxon>
        <taxon>Ecdysozoa</taxon>
        <taxon>Arthropoda</taxon>
        <taxon>Chelicerata</taxon>
        <taxon>Arachnida</taxon>
        <taxon>Araneae</taxon>
        <taxon>Araneomorphae</taxon>
        <taxon>Entelegynae</taxon>
        <taxon>Araneoidea</taxon>
        <taxon>Nephilidae</taxon>
        <taxon>Trichonephila</taxon>
    </lineage>
</organism>
<keyword evidence="2" id="KW-1185">Reference proteome</keyword>
<accession>A0A8X6W087</accession>
<comment type="caution">
    <text evidence="1">The sequence shown here is derived from an EMBL/GenBank/DDBJ whole genome shotgun (WGS) entry which is preliminary data.</text>
</comment>
<evidence type="ECO:0000313" key="1">
    <source>
        <dbReference type="EMBL" id="GFY25868.1"/>
    </source>
</evidence>
<protein>
    <submittedName>
        <fullName evidence="1">Uncharacterized protein</fullName>
    </submittedName>
</protein>
<evidence type="ECO:0000313" key="2">
    <source>
        <dbReference type="Proteomes" id="UP000887159"/>
    </source>
</evidence>
<dbReference type="AlphaFoldDB" id="A0A8X6W087"/>
<dbReference type="EMBL" id="BMAU01021373">
    <property type="protein sequence ID" value="GFY25868.1"/>
    <property type="molecule type" value="Genomic_DNA"/>
</dbReference>
<reference evidence="1" key="1">
    <citation type="submission" date="2020-08" db="EMBL/GenBank/DDBJ databases">
        <title>Multicomponent nature underlies the extraordinary mechanical properties of spider dragline silk.</title>
        <authorList>
            <person name="Kono N."/>
            <person name="Nakamura H."/>
            <person name="Mori M."/>
            <person name="Yoshida Y."/>
            <person name="Ohtoshi R."/>
            <person name="Malay A.D."/>
            <person name="Moran D.A.P."/>
            <person name="Tomita M."/>
            <person name="Numata K."/>
            <person name="Arakawa K."/>
        </authorList>
    </citation>
    <scope>NUCLEOTIDE SEQUENCE</scope>
</reference>
<dbReference type="Proteomes" id="UP000887159">
    <property type="component" value="Unassembled WGS sequence"/>
</dbReference>
<gene>
    <name evidence="1" type="ORF">TNCV_1916181</name>
</gene>
<proteinExistence type="predicted"/>